<evidence type="ECO:0000313" key="11">
    <source>
        <dbReference type="Proteomes" id="UP000594638"/>
    </source>
</evidence>
<dbReference type="PANTHER" id="PTHR42724">
    <property type="entry name" value="TETRAACYLDISACCHARIDE 4'-KINASE"/>
    <property type="match status" value="1"/>
</dbReference>
<reference evidence="10 11" key="1">
    <citation type="submission" date="2019-12" db="EMBL/GenBank/DDBJ databases">
        <authorList>
            <person name="Alioto T."/>
            <person name="Alioto T."/>
            <person name="Gomez Garrido J."/>
        </authorList>
    </citation>
    <scope>NUCLEOTIDE SEQUENCE [LARGE SCALE GENOMIC DNA]</scope>
</reference>
<dbReference type="InterPro" id="IPR003758">
    <property type="entry name" value="LpxK"/>
</dbReference>
<evidence type="ECO:0000256" key="8">
    <source>
        <dbReference type="ARBA" id="ARBA00022840"/>
    </source>
</evidence>
<keyword evidence="8" id="KW-0067">ATP-binding</keyword>
<dbReference type="HAMAP" id="MF_00409">
    <property type="entry name" value="LpxK"/>
    <property type="match status" value="1"/>
</dbReference>
<dbReference type="GO" id="GO:2001289">
    <property type="term" value="P:lipid X metabolic process"/>
    <property type="evidence" value="ECO:0007669"/>
    <property type="project" value="EnsemblPlants"/>
</dbReference>
<evidence type="ECO:0000256" key="4">
    <source>
        <dbReference type="ARBA" id="ARBA00022556"/>
    </source>
</evidence>
<dbReference type="PANTHER" id="PTHR42724:SF1">
    <property type="entry name" value="TETRAACYLDISACCHARIDE 4'-KINASE, MITOCHONDRIAL-RELATED"/>
    <property type="match status" value="1"/>
</dbReference>
<dbReference type="Gramene" id="OE9A010025T1">
    <property type="protein sequence ID" value="OE9A010025C1"/>
    <property type="gene ID" value="OE9A010025"/>
</dbReference>
<keyword evidence="3" id="KW-0444">Lipid biosynthesis</keyword>
<sequence length="398" mass="44632">MEKLRRAVNQVAYTPLSQRFSSLSPLQLSLIPLLSLASHLYRFAISLRHRLFRLNLLTVHRLPVPVISVGNLTWGGNGKTPMVEFVARLLADTGIPPLILTRGYGGADEAKMLQRHLCGTSAKIGVGANRAATAYSFLKQYGYMNLRNSTYYERLLSHEKVNNHSNSGHIGAAILDDGMQHLSLWRDLEILMVNAMMPWGNGQLLPLGPLREPLTALNRADIIVIHHADLVAKHDIEALESTIREVQKVLPVFFTKMAPSHFLRVGNMSSRIPLNVVDNKIVLCVSGIGFADSFIQRIEEMGPTIVDRLDFSDHHLFQLEDLDMISARLEELESKFATKPVVIVTEKDYDRAPNVLENLKPFDVLVLCCNLQILAHKGSTEDGFKLIIKQHLKQDDRV</sequence>
<dbReference type="GO" id="GO:0005524">
    <property type="term" value="F:ATP binding"/>
    <property type="evidence" value="ECO:0007669"/>
    <property type="project" value="UniProtKB-KW"/>
</dbReference>
<evidence type="ECO:0000256" key="7">
    <source>
        <dbReference type="ARBA" id="ARBA00022777"/>
    </source>
</evidence>
<evidence type="ECO:0000256" key="1">
    <source>
        <dbReference type="ARBA" id="ARBA00004870"/>
    </source>
</evidence>
<accession>A0A8S0TNP9</accession>
<protein>
    <recommendedName>
        <fullName evidence="2">tetraacyldisaccharide 4'-kinase</fullName>
        <ecNumber evidence="2">2.7.1.130</ecNumber>
    </recommendedName>
</protein>
<gene>
    <name evidence="10" type="ORF">OLEA9_A010025</name>
</gene>
<evidence type="ECO:0000256" key="6">
    <source>
        <dbReference type="ARBA" id="ARBA00022741"/>
    </source>
</evidence>
<dbReference type="GO" id="GO:0009245">
    <property type="term" value="P:lipid A biosynthetic process"/>
    <property type="evidence" value="ECO:0007669"/>
    <property type="project" value="UniProtKB-KW"/>
</dbReference>
<comment type="caution">
    <text evidence="10">The sequence shown here is derived from an EMBL/GenBank/DDBJ whole genome shotgun (WGS) entry which is preliminary data.</text>
</comment>
<keyword evidence="7" id="KW-0418">Kinase</keyword>
<dbReference type="GO" id="GO:0005739">
    <property type="term" value="C:mitochondrion"/>
    <property type="evidence" value="ECO:0007669"/>
    <property type="project" value="EnsemblPlants"/>
</dbReference>
<organism evidence="10 11">
    <name type="scientific">Olea europaea subsp. europaea</name>
    <dbReference type="NCBI Taxonomy" id="158383"/>
    <lineage>
        <taxon>Eukaryota</taxon>
        <taxon>Viridiplantae</taxon>
        <taxon>Streptophyta</taxon>
        <taxon>Embryophyta</taxon>
        <taxon>Tracheophyta</taxon>
        <taxon>Spermatophyta</taxon>
        <taxon>Magnoliopsida</taxon>
        <taxon>eudicotyledons</taxon>
        <taxon>Gunneridae</taxon>
        <taxon>Pentapetalae</taxon>
        <taxon>asterids</taxon>
        <taxon>lamiids</taxon>
        <taxon>Lamiales</taxon>
        <taxon>Oleaceae</taxon>
        <taxon>Oleeae</taxon>
        <taxon>Olea</taxon>
    </lineage>
</organism>
<dbReference type="Proteomes" id="UP000594638">
    <property type="component" value="Unassembled WGS sequence"/>
</dbReference>
<dbReference type="OrthoDB" id="10266567at2759"/>
<dbReference type="EC" id="2.7.1.130" evidence="2"/>
<keyword evidence="4" id="KW-0441">Lipid A biosynthesis</keyword>
<dbReference type="EMBL" id="CACTIH010007242">
    <property type="protein sequence ID" value="CAA3005006.1"/>
    <property type="molecule type" value="Genomic_DNA"/>
</dbReference>
<evidence type="ECO:0000313" key="10">
    <source>
        <dbReference type="EMBL" id="CAA3005006.1"/>
    </source>
</evidence>
<proteinExistence type="inferred from homology"/>
<keyword evidence="9" id="KW-0443">Lipid metabolism</keyword>
<dbReference type="AlphaFoldDB" id="A0A8S0TNP9"/>
<evidence type="ECO:0000256" key="9">
    <source>
        <dbReference type="ARBA" id="ARBA00023098"/>
    </source>
</evidence>
<dbReference type="Pfam" id="PF02606">
    <property type="entry name" value="LpxK"/>
    <property type="match status" value="1"/>
</dbReference>
<dbReference type="NCBIfam" id="TIGR00682">
    <property type="entry name" value="lpxK"/>
    <property type="match status" value="1"/>
</dbReference>
<keyword evidence="6" id="KW-0547">Nucleotide-binding</keyword>
<name>A0A8S0TNP9_OLEEU</name>
<evidence type="ECO:0000256" key="5">
    <source>
        <dbReference type="ARBA" id="ARBA00022679"/>
    </source>
</evidence>
<comment type="pathway">
    <text evidence="1">Glycolipid biosynthesis; lipid IV(A) biosynthesis; lipid IV(A) from (3R)-3-hydroxytetradecanoyl-[acyl-carrier-protein] and UDP-N-acetyl-alpha-D-glucosamine: step 6/6.</text>
</comment>
<keyword evidence="11" id="KW-1185">Reference proteome</keyword>
<keyword evidence="5" id="KW-0808">Transferase</keyword>
<dbReference type="GO" id="GO:0009029">
    <property type="term" value="F:lipid-A 4'-kinase activity"/>
    <property type="evidence" value="ECO:0007669"/>
    <property type="project" value="UniProtKB-EC"/>
</dbReference>
<evidence type="ECO:0000256" key="2">
    <source>
        <dbReference type="ARBA" id="ARBA00012071"/>
    </source>
</evidence>
<evidence type="ECO:0000256" key="3">
    <source>
        <dbReference type="ARBA" id="ARBA00022516"/>
    </source>
</evidence>
<dbReference type="GO" id="GO:0016020">
    <property type="term" value="C:membrane"/>
    <property type="evidence" value="ECO:0007669"/>
    <property type="project" value="GOC"/>
</dbReference>